<dbReference type="AlphaFoldDB" id="A0A4C1SD99"/>
<dbReference type="Proteomes" id="UP000299102">
    <property type="component" value="Unassembled WGS sequence"/>
</dbReference>
<dbReference type="EMBL" id="BGZK01003332">
    <property type="protein sequence ID" value="GBP00055.1"/>
    <property type="molecule type" value="Genomic_DNA"/>
</dbReference>
<keyword evidence="2" id="KW-0540">Nuclease</keyword>
<feature type="compositionally biased region" description="Polar residues" evidence="1">
    <location>
        <begin position="41"/>
        <end position="75"/>
    </location>
</feature>
<accession>A0A4C1SD99</accession>
<comment type="caution">
    <text evidence="2">The sequence shown here is derived from an EMBL/GenBank/DDBJ whole genome shotgun (WGS) entry which is preliminary data.</text>
</comment>
<feature type="region of interest" description="Disordered" evidence="1">
    <location>
        <begin position="41"/>
        <end position="77"/>
    </location>
</feature>
<dbReference type="STRING" id="151549.A0A4C1SD99"/>
<dbReference type="OrthoDB" id="24645at2759"/>
<feature type="region of interest" description="Disordered" evidence="1">
    <location>
        <begin position="1"/>
        <end position="23"/>
    </location>
</feature>
<sequence length="151" mass="16726">MVEAHQPQMGAQQSQQSQPQPAQTIVAACNIQNGSMAANAVNTQSQTQLSGPQQTQMNGNSSGNMNQTSDPSQNGHYIPIEGECPLCETPLLWAQILQKKRRLQGAFTQDDEHDDDELYIDSDEGQEFLNLDYKLSFSQMKEPIDVLELSD</sequence>
<organism evidence="2 3">
    <name type="scientific">Eumeta variegata</name>
    <name type="common">Bagworm moth</name>
    <name type="synonym">Eumeta japonica</name>
    <dbReference type="NCBI Taxonomy" id="151549"/>
    <lineage>
        <taxon>Eukaryota</taxon>
        <taxon>Metazoa</taxon>
        <taxon>Ecdysozoa</taxon>
        <taxon>Arthropoda</taxon>
        <taxon>Hexapoda</taxon>
        <taxon>Insecta</taxon>
        <taxon>Pterygota</taxon>
        <taxon>Neoptera</taxon>
        <taxon>Endopterygota</taxon>
        <taxon>Lepidoptera</taxon>
        <taxon>Glossata</taxon>
        <taxon>Ditrysia</taxon>
        <taxon>Tineoidea</taxon>
        <taxon>Psychidae</taxon>
        <taxon>Oiketicinae</taxon>
        <taxon>Eumeta</taxon>
    </lineage>
</organism>
<keyword evidence="2" id="KW-0255">Endonuclease</keyword>
<gene>
    <name evidence="2" type="primary">slx1</name>
    <name evidence="2" type="ORF">EVAR_70847_1</name>
</gene>
<keyword evidence="2" id="KW-0378">Hydrolase</keyword>
<evidence type="ECO:0000256" key="1">
    <source>
        <dbReference type="SAM" id="MobiDB-lite"/>
    </source>
</evidence>
<evidence type="ECO:0000313" key="3">
    <source>
        <dbReference type="Proteomes" id="UP000299102"/>
    </source>
</evidence>
<name>A0A4C1SD99_EUMVA</name>
<dbReference type="GO" id="GO:0004519">
    <property type="term" value="F:endonuclease activity"/>
    <property type="evidence" value="ECO:0007669"/>
    <property type="project" value="UniProtKB-KW"/>
</dbReference>
<reference evidence="2 3" key="1">
    <citation type="journal article" date="2019" name="Commun. Biol.">
        <title>The bagworm genome reveals a unique fibroin gene that provides high tensile strength.</title>
        <authorList>
            <person name="Kono N."/>
            <person name="Nakamura H."/>
            <person name="Ohtoshi R."/>
            <person name="Tomita M."/>
            <person name="Numata K."/>
            <person name="Arakawa K."/>
        </authorList>
    </citation>
    <scope>NUCLEOTIDE SEQUENCE [LARGE SCALE GENOMIC DNA]</scope>
</reference>
<keyword evidence="3" id="KW-1185">Reference proteome</keyword>
<proteinExistence type="predicted"/>
<protein>
    <submittedName>
        <fullName evidence="2">Structure-specific endonuclease subunit SLX1 homolog</fullName>
    </submittedName>
</protein>
<evidence type="ECO:0000313" key="2">
    <source>
        <dbReference type="EMBL" id="GBP00055.1"/>
    </source>
</evidence>